<dbReference type="InterPro" id="IPR016181">
    <property type="entry name" value="Acyl_CoA_acyltransferase"/>
</dbReference>
<dbReference type="Proteomes" id="UP001239085">
    <property type="component" value="Unassembled WGS sequence"/>
</dbReference>
<organism evidence="2 3">
    <name type="scientific">Microbacterium murale</name>
    <dbReference type="NCBI Taxonomy" id="1081040"/>
    <lineage>
        <taxon>Bacteria</taxon>
        <taxon>Bacillati</taxon>
        <taxon>Actinomycetota</taxon>
        <taxon>Actinomycetes</taxon>
        <taxon>Micrococcales</taxon>
        <taxon>Microbacteriaceae</taxon>
        <taxon>Microbacterium</taxon>
    </lineage>
</organism>
<proteinExistence type="predicted"/>
<accession>A0ABU0PDF0</accession>
<name>A0ABU0PDF0_9MICO</name>
<gene>
    <name evidence="2" type="ORF">QFZ46_003520</name>
</gene>
<dbReference type="CDD" id="cd04301">
    <property type="entry name" value="NAT_SF"/>
    <property type="match status" value="1"/>
</dbReference>
<dbReference type="SUPFAM" id="SSF55729">
    <property type="entry name" value="Acyl-CoA N-acyltransferases (Nat)"/>
    <property type="match status" value="1"/>
</dbReference>
<comment type="caution">
    <text evidence="2">The sequence shown here is derived from an EMBL/GenBank/DDBJ whole genome shotgun (WGS) entry which is preliminary data.</text>
</comment>
<protein>
    <submittedName>
        <fullName evidence="2">GNAT superfamily N-acetyltransferase</fullName>
    </submittedName>
</protein>
<evidence type="ECO:0000313" key="2">
    <source>
        <dbReference type="EMBL" id="MDQ0645360.1"/>
    </source>
</evidence>
<feature type="domain" description="N-acetyltransferase" evidence="1">
    <location>
        <begin position="9"/>
        <end position="189"/>
    </location>
</feature>
<dbReference type="Gene3D" id="3.40.630.30">
    <property type="match status" value="1"/>
</dbReference>
<evidence type="ECO:0000259" key="1">
    <source>
        <dbReference type="PROSITE" id="PS51186"/>
    </source>
</evidence>
<dbReference type="InterPro" id="IPR000182">
    <property type="entry name" value="GNAT_dom"/>
</dbReference>
<dbReference type="EMBL" id="JAUSXK010000001">
    <property type="protein sequence ID" value="MDQ0645360.1"/>
    <property type="molecule type" value="Genomic_DNA"/>
</dbReference>
<keyword evidence="3" id="KW-1185">Reference proteome</keyword>
<evidence type="ECO:0000313" key="3">
    <source>
        <dbReference type="Proteomes" id="UP001239085"/>
    </source>
</evidence>
<dbReference type="PROSITE" id="PS51186">
    <property type="entry name" value="GNAT"/>
    <property type="match status" value="1"/>
</dbReference>
<dbReference type="RefSeq" id="WP_307363570.1">
    <property type="nucleotide sequence ID" value="NZ_JAUSXK010000001.1"/>
</dbReference>
<sequence>MNIRLTDTATLRPLVLPARADAAPSSVFDEYVNVRNRSIKDVTGRDDDEMTARELLPVLRSSADMTKHQWYITLDDEMVGVAPLNIMADDGGRTAILIISLLRSAWGQGLGAAALPHLESAAHSAGVRRLLAWVEHPASDDAPLTSPTGFGEIPTDHAARFLLRHGYTLEQVERVSTLTWSDPLVQRIRNLRASAADKATGYRVIQWTLPTPSEHVAGYAWMKQHMSTDVPDADLGMPAEKWDAERIARHDDRYAQRGNTVLVTAAQHIATGELCAYNELSIGGDPTTVSHQEDTLVLSSHRGNRLGMLVKTAGLLTWREQHPDSPTVITYNAEENRPMLDINEAIGFAPIAYEGAWKKELE</sequence>
<reference evidence="2 3" key="1">
    <citation type="submission" date="2023-07" db="EMBL/GenBank/DDBJ databases">
        <title>Comparative genomics of wheat-associated soil bacteria to identify genetic determinants of phenazine resistance.</title>
        <authorList>
            <person name="Mouncey N."/>
        </authorList>
    </citation>
    <scope>NUCLEOTIDE SEQUENCE [LARGE SCALE GENOMIC DNA]</scope>
    <source>
        <strain evidence="2 3">W2I7</strain>
    </source>
</reference>
<dbReference type="Pfam" id="PF00583">
    <property type="entry name" value="Acetyltransf_1"/>
    <property type="match status" value="1"/>
</dbReference>